<name>A0ABV5PCH3_STRCM</name>
<evidence type="ECO:0000256" key="1">
    <source>
        <dbReference type="SAM" id="Phobius"/>
    </source>
</evidence>
<protein>
    <submittedName>
        <fullName evidence="2">Uncharacterized protein</fullName>
    </submittedName>
</protein>
<feature type="transmembrane region" description="Helical" evidence="1">
    <location>
        <begin position="17"/>
        <end position="37"/>
    </location>
</feature>
<comment type="caution">
    <text evidence="2">The sequence shown here is derived from an EMBL/GenBank/DDBJ whole genome shotgun (WGS) entry which is preliminary data.</text>
</comment>
<proteinExistence type="predicted"/>
<sequence>MSAVTVVAADGASMDSLAGEVTAGAVFFLGMGVAWWFKVGKRR</sequence>
<organism evidence="2 3">
    <name type="scientific">Streptomyces cremeus</name>
    <dbReference type="NCBI Taxonomy" id="66881"/>
    <lineage>
        <taxon>Bacteria</taxon>
        <taxon>Bacillati</taxon>
        <taxon>Actinomycetota</taxon>
        <taxon>Actinomycetes</taxon>
        <taxon>Kitasatosporales</taxon>
        <taxon>Streptomycetaceae</taxon>
        <taxon>Streptomyces</taxon>
    </lineage>
</organism>
<keyword evidence="1" id="KW-0472">Membrane</keyword>
<keyword evidence="3" id="KW-1185">Reference proteome</keyword>
<dbReference type="Proteomes" id="UP001589718">
    <property type="component" value="Unassembled WGS sequence"/>
</dbReference>
<reference evidence="2 3" key="1">
    <citation type="submission" date="2024-09" db="EMBL/GenBank/DDBJ databases">
        <authorList>
            <person name="Sun Q."/>
            <person name="Mori K."/>
        </authorList>
    </citation>
    <scope>NUCLEOTIDE SEQUENCE [LARGE SCALE GENOMIC DNA]</scope>
    <source>
        <strain evidence="2 3">JCM 4362</strain>
    </source>
</reference>
<evidence type="ECO:0000313" key="2">
    <source>
        <dbReference type="EMBL" id="MFB9520895.1"/>
    </source>
</evidence>
<accession>A0ABV5PCH3</accession>
<keyword evidence="1" id="KW-1133">Transmembrane helix</keyword>
<evidence type="ECO:0000313" key="3">
    <source>
        <dbReference type="Proteomes" id="UP001589718"/>
    </source>
</evidence>
<dbReference type="EMBL" id="JBHMCR010000006">
    <property type="protein sequence ID" value="MFB9520895.1"/>
    <property type="molecule type" value="Genomic_DNA"/>
</dbReference>
<dbReference type="RefSeq" id="WP_345223390.1">
    <property type="nucleotide sequence ID" value="NZ_BAAAXE010000013.1"/>
</dbReference>
<keyword evidence="1" id="KW-0812">Transmembrane</keyword>
<gene>
    <name evidence="2" type="ORF">ACFFTU_13125</name>
</gene>